<evidence type="ECO:0000313" key="8">
    <source>
        <dbReference type="Proteomes" id="UP000613030"/>
    </source>
</evidence>
<dbReference type="InterPro" id="IPR017850">
    <property type="entry name" value="Alkaline_phosphatase_core_sf"/>
</dbReference>
<comment type="caution">
    <text evidence="7">The sequence shown here is derived from an EMBL/GenBank/DDBJ whole genome shotgun (WGS) entry which is preliminary data.</text>
</comment>
<evidence type="ECO:0000256" key="3">
    <source>
        <dbReference type="ARBA" id="ARBA00022801"/>
    </source>
</evidence>
<dbReference type="SUPFAM" id="SSF53649">
    <property type="entry name" value="Alkaline phosphatase-like"/>
    <property type="match status" value="1"/>
</dbReference>
<keyword evidence="5" id="KW-1133">Transmembrane helix</keyword>
<evidence type="ECO:0000313" key="7">
    <source>
        <dbReference type="EMBL" id="MBL0742704.1"/>
    </source>
</evidence>
<dbReference type="Pfam" id="PF00884">
    <property type="entry name" value="Sulfatase"/>
    <property type="match status" value="1"/>
</dbReference>
<dbReference type="CDD" id="cd16144">
    <property type="entry name" value="ARS_like"/>
    <property type="match status" value="1"/>
</dbReference>
<proteinExistence type="inferred from homology"/>
<keyword evidence="5" id="KW-0472">Membrane</keyword>
<dbReference type="Proteomes" id="UP000613030">
    <property type="component" value="Unassembled WGS sequence"/>
</dbReference>
<dbReference type="PROSITE" id="PS00149">
    <property type="entry name" value="SULFATASE_2"/>
    <property type="match status" value="1"/>
</dbReference>
<keyword evidence="4" id="KW-0106">Calcium</keyword>
<organism evidence="7 8">
    <name type="scientific">Chryseolinea lacunae</name>
    <dbReference type="NCBI Taxonomy" id="2801331"/>
    <lineage>
        <taxon>Bacteria</taxon>
        <taxon>Pseudomonadati</taxon>
        <taxon>Bacteroidota</taxon>
        <taxon>Cytophagia</taxon>
        <taxon>Cytophagales</taxon>
        <taxon>Fulvivirgaceae</taxon>
        <taxon>Chryseolinea</taxon>
    </lineage>
</organism>
<reference evidence="7 8" key="1">
    <citation type="submission" date="2021-01" db="EMBL/GenBank/DDBJ databases">
        <title>Chryseolinea sp. Jin1 Genome sequencing and assembly.</title>
        <authorList>
            <person name="Kim I."/>
        </authorList>
    </citation>
    <scope>NUCLEOTIDE SEQUENCE [LARGE SCALE GENOMIC DNA]</scope>
    <source>
        <strain evidence="7 8">Jin1</strain>
    </source>
</reference>
<name>A0ABS1KTG0_9BACT</name>
<dbReference type="InterPro" id="IPR050738">
    <property type="entry name" value="Sulfatase"/>
</dbReference>
<dbReference type="RefSeq" id="WP_202011221.1">
    <property type="nucleotide sequence ID" value="NZ_JAERRB010000005.1"/>
</dbReference>
<dbReference type="PANTHER" id="PTHR42693:SF33">
    <property type="entry name" value="ARYLSULFATASE"/>
    <property type="match status" value="1"/>
</dbReference>
<comment type="similarity">
    <text evidence="1">Belongs to the sulfatase family.</text>
</comment>
<gene>
    <name evidence="7" type="ORF">JI741_15870</name>
</gene>
<feature type="transmembrane region" description="Helical" evidence="5">
    <location>
        <begin position="15"/>
        <end position="34"/>
    </location>
</feature>
<dbReference type="InterPro" id="IPR000917">
    <property type="entry name" value="Sulfatase_N"/>
</dbReference>
<dbReference type="PANTHER" id="PTHR42693">
    <property type="entry name" value="ARYLSULFATASE FAMILY MEMBER"/>
    <property type="match status" value="1"/>
</dbReference>
<evidence type="ECO:0000259" key="6">
    <source>
        <dbReference type="Pfam" id="PF00884"/>
    </source>
</evidence>
<sequence length="549" mass="61542">MTSLSTNRKSFLPKWLRLFLYIALPLGILLFVLLKPFTSHEFDIAPDEEGIKQKTAFLSASVVRDTTVRQPNIIVLVADDLGKTDIPLYGNKTVKTPFIDSLAAQGATFTEGYVTAAICSPSRAGLLTGRYQQRFGHETQPVNRYARNYLEQILANTFIDRQQLEFVKHTKVPTLESIAQQGLPLQEITLADLLRKNGYATGIIGKWHLGANTPFQPLNRGFDYHYGFYEAFSWYADTTDRDFVNVRAKGIMDSHVWDHGRQGGSLIRRGNEILDEKEYLTYKLAHEAVDFIEQKKDKPFFLYVPFNAPHTPFQAPKHDVEKLEAKGLTRKQAVYAAMIENLDNAIGAIVQKVKAVGQEDNTLIFFISDNGGATYTGATDNAPLKGGKLSLYEGGLNVPFVVKWKGHVPAGTVFNSPVISLDIFATAAAVSGSQLPTDRGYDGVNLIPYLTKADTTLPHATLFWRAGFNKAVRKGDWKLVRNEKDNILVLYDLSIDKNERNNLAATHPEKVKELEEALSAWEKTLVSPRWPSSGFFVNEFDDKEDRFTL</sequence>
<evidence type="ECO:0000256" key="5">
    <source>
        <dbReference type="SAM" id="Phobius"/>
    </source>
</evidence>
<dbReference type="Gene3D" id="3.40.720.10">
    <property type="entry name" value="Alkaline Phosphatase, subunit A"/>
    <property type="match status" value="1"/>
</dbReference>
<keyword evidence="3" id="KW-0378">Hydrolase</keyword>
<accession>A0ABS1KTG0</accession>
<keyword evidence="8" id="KW-1185">Reference proteome</keyword>
<dbReference type="PROSITE" id="PS00523">
    <property type="entry name" value="SULFATASE_1"/>
    <property type="match status" value="1"/>
</dbReference>
<keyword evidence="5" id="KW-0812">Transmembrane</keyword>
<evidence type="ECO:0000256" key="4">
    <source>
        <dbReference type="ARBA" id="ARBA00022837"/>
    </source>
</evidence>
<protein>
    <submittedName>
        <fullName evidence="7">Sulfatase</fullName>
    </submittedName>
</protein>
<evidence type="ECO:0000256" key="1">
    <source>
        <dbReference type="ARBA" id="ARBA00008779"/>
    </source>
</evidence>
<feature type="domain" description="Sulfatase N-terminal" evidence="6">
    <location>
        <begin position="71"/>
        <end position="431"/>
    </location>
</feature>
<dbReference type="InterPro" id="IPR024607">
    <property type="entry name" value="Sulfatase_CS"/>
</dbReference>
<dbReference type="EMBL" id="JAERRB010000005">
    <property type="protein sequence ID" value="MBL0742704.1"/>
    <property type="molecule type" value="Genomic_DNA"/>
</dbReference>
<keyword evidence="2" id="KW-0479">Metal-binding</keyword>
<dbReference type="Gene3D" id="3.30.1120.10">
    <property type="match status" value="1"/>
</dbReference>
<evidence type="ECO:0000256" key="2">
    <source>
        <dbReference type="ARBA" id="ARBA00022723"/>
    </source>
</evidence>